<accession>A0A1G7W6W2</accession>
<dbReference type="OrthoDB" id="2004788at2"/>
<dbReference type="InterPro" id="IPR007829">
    <property type="entry name" value="TM2"/>
</dbReference>
<keyword evidence="11" id="KW-1185">Reference proteome</keyword>
<evidence type="ECO:0000256" key="6">
    <source>
        <dbReference type="ARBA" id="ARBA00023180"/>
    </source>
</evidence>
<evidence type="ECO:0000313" key="10">
    <source>
        <dbReference type="EMBL" id="SDG67621.1"/>
    </source>
</evidence>
<dbReference type="InterPro" id="IPR050932">
    <property type="entry name" value="TM2D1-3-like"/>
</dbReference>
<dbReference type="Proteomes" id="UP000199009">
    <property type="component" value="Chromosome I"/>
</dbReference>
<proteinExistence type="predicted"/>
<keyword evidence="4 8" id="KW-1133">Transmembrane helix</keyword>
<gene>
    <name evidence="10" type="ORF">SAMN04489810_0968</name>
</gene>
<keyword evidence="5 8" id="KW-0472">Membrane</keyword>
<feature type="region of interest" description="Disordered" evidence="7">
    <location>
        <begin position="1"/>
        <end position="43"/>
    </location>
</feature>
<dbReference type="AlphaFoldDB" id="A0A1G7W6W2"/>
<keyword evidence="3" id="KW-0732">Signal</keyword>
<evidence type="ECO:0000259" key="9">
    <source>
        <dbReference type="Pfam" id="PF05154"/>
    </source>
</evidence>
<dbReference type="PANTHER" id="PTHR21016:SF7">
    <property type="entry name" value="TM2 DOMAIN-CONTAINING PROTEIN 3"/>
    <property type="match status" value="1"/>
</dbReference>
<name>A0A1G7W6W2_9MICO</name>
<evidence type="ECO:0000256" key="5">
    <source>
        <dbReference type="ARBA" id="ARBA00023136"/>
    </source>
</evidence>
<evidence type="ECO:0000313" key="11">
    <source>
        <dbReference type="Proteomes" id="UP000199009"/>
    </source>
</evidence>
<dbReference type="RefSeq" id="WP_091487152.1">
    <property type="nucleotide sequence ID" value="NZ_LT629692.1"/>
</dbReference>
<evidence type="ECO:0000256" key="1">
    <source>
        <dbReference type="ARBA" id="ARBA00004141"/>
    </source>
</evidence>
<evidence type="ECO:0000256" key="2">
    <source>
        <dbReference type="ARBA" id="ARBA00022692"/>
    </source>
</evidence>
<feature type="compositionally biased region" description="Low complexity" evidence="7">
    <location>
        <begin position="23"/>
        <end position="43"/>
    </location>
</feature>
<evidence type="ECO:0000256" key="3">
    <source>
        <dbReference type="ARBA" id="ARBA00022729"/>
    </source>
</evidence>
<protein>
    <submittedName>
        <fullName evidence="10">TM2 domain-containing protein</fullName>
    </submittedName>
</protein>
<dbReference type="Pfam" id="PF05154">
    <property type="entry name" value="TM2"/>
    <property type="match status" value="1"/>
</dbReference>
<dbReference type="STRING" id="370764.SAMN04489810_0968"/>
<dbReference type="PANTHER" id="PTHR21016">
    <property type="entry name" value="BETA-AMYLOID BINDING PROTEIN-RELATED"/>
    <property type="match status" value="1"/>
</dbReference>
<organism evidence="10 11">
    <name type="scientific">Microbacterium pygmaeum</name>
    <dbReference type="NCBI Taxonomy" id="370764"/>
    <lineage>
        <taxon>Bacteria</taxon>
        <taxon>Bacillati</taxon>
        <taxon>Actinomycetota</taxon>
        <taxon>Actinomycetes</taxon>
        <taxon>Micrococcales</taxon>
        <taxon>Microbacteriaceae</taxon>
        <taxon>Microbacterium</taxon>
    </lineage>
</organism>
<evidence type="ECO:0000256" key="7">
    <source>
        <dbReference type="SAM" id="MobiDB-lite"/>
    </source>
</evidence>
<feature type="compositionally biased region" description="Pro residues" evidence="7">
    <location>
        <begin position="1"/>
        <end position="22"/>
    </location>
</feature>
<sequence length="135" mass="14360">MTQPLQPTPIAQPAPTPQPVVPPQYGQEPPQYGAGPAYAPGSAPGAAYAPRAVAPGELSPKSWLAALLLSIFLGEFGIDRFYLGKIGTGILKLITFGGFGIWWLIDVILIIAGAMKDQDGRLLKYQGEPSAPRQY</sequence>
<keyword evidence="6" id="KW-0325">Glycoprotein</keyword>
<feature type="domain" description="TM2" evidence="9">
    <location>
        <begin position="60"/>
        <end position="108"/>
    </location>
</feature>
<comment type="subcellular location">
    <subcellularLocation>
        <location evidence="1">Membrane</location>
        <topology evidence="1">Multi-pass membrane protein</topology>
    </subcellularLocation>
</comment>
<evidence type="ECO:0000256" key="4">
    <source>
        <dbReference type="ARBA" id="ARBA00022989"/>
    </source>
</evidence>
<dbReference type="EMBL" id="LT629692">
    <property type="protein sequence ID" value="SDG67621.1"/>
    <property type="molecule type" value="Genomic_DNA"/>
</dbReference>
<keyword evidence="2 8" id="KW-0812">Transmembrane</keyword>
<dbReference type="GO" id="GO:0016020">
    <property type="term" value="C:membrane"/>
    <property type="evidence" value="ECO:0007669"/>
    <property type="project" value="UniProtKB-SubCell"/>
</dbReference>
<evidence type="ECO:0000256" key="8">
    <source>
        <dbReference type="SAM" id="Phobius"/>
    </source>
</evidence>
<reference evidence="10 11" key="1">
    <citation type="submission" date="2016-10" db="EMBL/GenBank/DDBJ databases">
        <authorList>
            <person name="de Groot N.N."/>
        </authorList>
    </citation>
    <scope>NUCLEOTIDE SEQUENCE [LARGE SCALE GENOMIC DNA]</scope>
    <source>
        <strain evidence="10 11">DSM 23142</strain>
    </source>
</reference>
<feature type="transmembrane region" description="Helical" evidence="8">
    <location>
        <begin position="63"/>
        <end position="83"/>
    </location>
</feature>
<feature type="transmembrane region" description="Helical" evidence="8">
    <location>
        <begin position="90"/>
        <end position="115"/>
    </location>
</feature>